<proteinExistence type="inferred from homology"/>
<evidence type="ECO:0000256" key="10">
    <source>
        <dbReference type="ARBA" id="ARBA00022840"/>
    </source>
</evidence>
<keyword evidence="6 12" id="KW-0808">Transferase</keyword>
<dbReference type="HAMAP" id="MF_00384">
    <property type="entry name" value="Homoser_kinase"/>
    <property type="match status" value="1"/>
</dbReference>
<evidence type="ECO:0000256" key="3">
    <source>
        <dbReference type="ARBA" id="ARBA00012078"/>
    </source>
</evidence>
<dbReference type="InterPro" id="IPR020568">
    <property type="entry name" value="Ribosomal_Su5_D2-typ_SF"/>
</dbReference>
<evidence type="ECO:0000256" key="8">
    <source>
        <dbReference type="ARBA" id="ARBA00022741"/>
    </source>
</evidence>
<dbReference type="SUPFAM" id="SSF54211">
    <property type="entry name" value="Ribosomal protein S5 domain 2-like"/>
    <property type="match status" value="1"/>
</dbReference>
<dbReference type="InterPro" id="IPR013750">
    <property type="entry name" value="GHMP_kinase_C_dom"/>
</dbReference>
<protein>
    <recommendedName>
        <fullName evidence="4 12">Homoserine kinase</fullName>
        <shortName evidence="12">HK</shortName>
        <shortName evidence="12">HSK</shortName>
        <ecNumber evidence="3 12">2.7.1.39</ecNumber>
    </recommendedName>
</protein>
<evidence type="ECO:0000256" key="6">
    <source>
        <dbReference type="ARBA" id="ARBA00022679"/>
    </source>
</evidence>
<dbReference type="NCBIfam" id="TIGR00191">
    <property type="entry name" value="thrB"/>
    <property type="match status" value="1"/>
</dbReference>
<dbReference type="NCBIfam" id="NF002288">
    <property type="entry name" value="PRK01212.1-4"/>
    <property type="match status" value="1"/>
</dbReference>
<evidence type="ECO:0000259" key="14">
    <source>
        <dbReference type="Pfam" id="PF08544"/>
    </source>
</evidence>
<dbReference type="EMBL" id="CP031769">
    <property type="protein sequence ID" value="AXR07531.1"/>
    <property type="molecule type" value="Genomic_DNA"/>
</dbReference>
<name>A0A346NPS4_9ALTE</name>
<comment type="pathway">
    <text evidence="1 12">Amino-acid biosynthesis; L-threonine biosynthesis; L-threonine from L-aspartate: step 4/5.</text>
</comment>
<dbReference type="PIRSF" id="PIRSF000676">
    <property type="entry name" value="Homoser_kin"/>
    <property type="match status" value="1"/>
</dbReference>
<organism evidence="15 16">
    <name type="scientific">Salinimonas sediminis</name>
    <dbReference type="NCBI Taxonomy" id="2303538"/>
    <lineage>
        <taxon>Bacteria</taxon>
        <taxon>Pseudomonadati</taxon>
        <taxon>Pseudomonadota</taxon>
        <taxon>Gammaproteobacteria</taxon>
        <taxon>Alteromonadales</taxon>
        <taxon>Alteromonadaceae</taxon>
        <taxon>Alteromonas/Salinimonas group</taxon>
        <taxon>Salinimonas</taxon>
    </lineage>
</organism>
<dbReference type="Gene3D" id="3.30.70.890">
    <property type="entry name" value="GHMP kinase, C-terminal domain"/>
    <property type="match status" value="1"/>
</dbReference>
<evidence type="ECO:0000256" key="11">
    <source>
        <dbReference type="ARBA" id="ARBA00049375"/>
    </source>
</evidence>
<dbReference type="PANTHER" id="PTHR20861">
    <property type="entry name" value="HOMOSERINE/4-DIPHOSPHOCYTIDYL-2-C-METHYL-D-ERYTHRITOL KINASE"/>
    <property type="match status" value="1"/>
</dbReference>
<dbReference type="PROSITE" id="PS00627">
    <property type="entry name" value="GHMP_KINASES_ATP"/>
    <property type="match status" value="1"/>
</dbReference>
<evidence type="ECO:0000256" key="5">
    <source>
        <dbReference type="ARBA" id="ARBA00022605"/>
    </source>
</evidence>
<dbReference type="Pfam" id="PF00288">
    <property type="entry name" value="GHMP_kinases_N"/>
    <property type="match status" value="1"/>
</dbReference>
<feature type="domain" description="GHMP kinase N-terminal" evidence="13">
    <location>
        <begin position="66"/>
        <end position="157"/>
    </location>
</feature>
<keyword evidence="9 12" id="KW-0418">Kinase</keyword>
<evidence type="ECO:0000259" key="13">
    <source>
        <dbReference type="Pfam" id="PF00288"/>
    </source>
</evidence>
<dbReference type="RefSeq" id="WP_117317681.1">
    <property type="nucleotide sequence ID" value="NZ_CP031769.1"/>
</dbReference>
<dbReference type="GO" id="GO:0005524">
    <property type="term" value="F:ATP binding"/>
    <property type="evidence" value="ECO:0007669"/>
    <property type="project" value="UniProtKB-UniRule"/>
</dbReference>
<dbReference type="SUPFAM" id="SSF55060">
    <property type="entry name" value="GHMP Kinase, C-terminal domain"/>
    <property type="match status" value="1"/>
</dbReference>
<evidence type="ECO:0000256" key="12">
    <source>
        <dbReference type="HAMAP-Rule" id="MF_00384"/>
    </source>
</evidence>
<gene>
    <name evidence="12" type="primary">thrB</name>
    <name evidence="15" type="ORF">D0Y50_14905</name>
</gene>
<feature type="domain" description="GHMP kinase C-terminal" evidence="14">
    <location>
        <begin position="220"/>
        <end position="295"/>
    </location>
</feature>
<evidence type="ECO:0000313" key="15">
    <source>
        <dbReference type="EMBL" id="AXR07531.1"/>
    </source>
</evidence>
<keyword evidence="5 12" id="KW-0028">Amino-acid biosynthesis</keyword>
<dbReference type="Gene3D" id="3.30.230.10">
    <property type="match status" value="1"/>
</dbReference>
<dbReference type="Pfam" id="PF08544">
    <property type="entry name" value="GHMP_kinases_C"/>
    <property type="match status" value="1"/>
</dbReference>
<feature type="binding site" evidence="12">
    <location>
        <begin position="98"/>
        <end position="108"/>
    </location>
    <ligand>
        <name>ATP</name>
        <dbReference type="ChEBI" id="CHEBI:30616"/>
    </ligand>
</feature>
<dbReference type="AlphaFoldDB" id="A0A346NPS4"/>
<keyword evidence="16" id="KW-1185">Reference proteome</keyword>
<evidence type="ECO:0000256" key="9">
    <source>
        <dbReference type="ARBA" id="ARBA00022777"/>
    </source>
</evidence>
<dbReference type="GO" id="GO:0004413">
    <property type="term" value="F:homoserine kinase activity"/>
    <property type="evidence" value="ECO:0007669"/>
    <property type="project" value="UniProtKB-UniRule"/>
</dbReference>
<sequence>MKNKTIAYAPASIGNVSLGFDVLGAALEPVDGTALGDVVEVQQADAFALHVAGPFAHKLPADENTNIVTHCYEHFIEACVKYGHATHPLAMTLHKNLPIGSGLGSSASSIVAAFHALNAHFDSPFKQDELLHMMGELEGQISGSIHYDNVAPCYLGGMTLMTGQSSPVTVALPLMENWYWAICYSGISVSTSAARDILPKTVDLPDALTFGRQLGVFVHALYANNEQLAASVMQDVIAEPYRKSLLPGFDEARAYSMEHGALAFGISGSGPTVFAVCRDQAQAQHIAAWLDNNYKQNEDGFSHVCRIPQAGVQQQQG</sequence>
<comment type="similarity">
    <text evidence="2 12">Belongs to the GHMP kinase family. Homoserine kinase subfamily.</text>
</comment>
<comment type="function">
    <text evidence="12">Catalyzes the ATP-dependent phosphorylation of L-homoserine to L-homoserine phosphate.</text>
</comment>
<evidence type="ECO:0000256" key="4">
    <source>
        <dbReference type="ARBA" id="ARBA00017858"/>
    </source>
</evidence>
<dbReference type="InterPro" id="IPR006204">
    <property type="entry name" value="GHMP_kinase_N_dom"/>
</dbReference>
<dbReference type="OrthoDB" id="9769912at2"/>
<dbReference type="PANTHER" id="PTHR20861:SF1">
    <property type="entry name" value="HOMOSERINE KINASE"/>
    <property type="match status" value="1"/>
</dbReference>
<dbReference type="InterPro" id="IPR014721">
    <property type="entry name" value="Ribsml_uS5_D2-typ_fold_subgr"/>
</dbReference>
<keyword evidence="12" id="KW-0963">Cytoplasm</keyword>
<evidence type="ECO:0000256" key="2">
    <source>
        <dbReference type="ARBA" id="ARBA00007370"/>
    </source>
</evidence>
<dbReference type="GO" id="GO:0009088">
    <property type="term" value="P:threonine biosynthetic process"/>
    <property type="evidence" value="ECO:0007669"/>
    <property type="project" value="UniProtKB-UniRule"/>
</dbReference>
<evidence type="ECO:0000256" key="7">
    <source>
        <dbReference type="ARBA" id="ARBA00022697"/>
    </source>
</evidence>
<keyword evidence="7 12" id="KW-0791">Threonine biosynthesis</keyword>
<evidence type="ECO:0000256" key="1">
    <source>
        <dbReference type="ARBA" id="ARBA00005015"/>
    </source>
</evidence>
<comment type="subcellular location">
    <subcellularLocation>
        <location evidence="12">Cytoplasm</location>
    </subcellularLocation>
</comment>
<dbReference type="InterPro" id="IPR036554">
    <property type="entry name" value="GHMP_kinase_C_sf"/>
</dbReference>
<dbReference type="UniPathway" id="UPA00050">
    <property type="reaction ID" value="UER00064"/>
</dbReference>
<dbReference type="PRINTS" id="PR00958">
    <property type="entry name" value="HOMSERKINASE"/>
</dbReference>
<accession>A0A346NPS4</accession>
<dbReference type="InterPro" id="IPR000870">
    <property type="entry name" value="Homoserine_kinase"/>
</dbReference>
<dbReference type="GO" id="GO:0005737">
    <property type="term" value="C:cytoplasm"/>
    <property type="evidence" value="ECO:0007669"/>
    <property type="project" value="UniProtKB-SubCell"/>
</dbReference>
<keyword evidence="8 12" id="KW-0547">Nucleotide-binding</keyword>
<dbReference type="InterPro" id="IPR006203">
    <property type="entry name" value="GHMP_knse_ATP-bd_CS"/>
</dbReference>
<keyword evidence="10 12" id="KW-0067">ATP-binding</keyword>
<reference evidence="15 16" key="1">
    <citation type="submission" date="2018-08" db="EMBL/GenBank/DDBJ databases">
        <title>Salinimonas sediminis sp. nov., a piezophilic bacterium isolated from a deep-sea sediment sample from the New Britain Trench.</title>
        <authorList>
            <person name="Cao J."/>
        </authorList>
    </citation>
    <scope>NUCLEOTIDE SEQUENCE [LARGE SCALE GENOMIC DNA]</scope>
    <source>
        <strain evidence="15 16">N102</strain>
    </source>
</reference>
<dbReference type="EC" id="2.7.1.39" evidence="3 12"/>
<evidence type="ECO:0000313" key="16">
    <source>
        <dbReference type="Proteomes" id="UP000262073"/>
    </source>
</evidence>
<dbReference type="Proteomes" id="UP000262073">
    <property type="component" value="Chromosome"/>
</dbReference>
<dbReference type="KEGG" id="salm:D0Y50_14905"/>
<comment type="catalytic activity">
    <reaction evidence="11 12">
        <text>L-homoserine + ATP = O-phospho-L-homoserine + ADP + H(+)</text>
        <dbReference type="Rhea" id="RHEA:13985"/>
        <dbReference type="ChEBI" id="CHEBI:15378"/>
        <dbReference type="ChEBI" id="CHEBI:30616"/>
        <dbReference type="ChEBI" id="CHEBI:57476"/>
        <dbReference type="ChEBI" id="CHEBI:57590"/>
        <dbReference type="ChEBI" id="CHEBI:456216"/>
        <dbReference type="EC" id="2.7.1.39"/>
    </reaction>
</comment>